<evidence type="ECO:0000256" key="2">
    <source>
        <dbReference type="SAM" id="Phobius"/>
    </source>
</evidence>
<reference evidence="3" key="1">
    <citation type="journal article" date="2020" name="Stud. Mycol.">
        <title>101 Dothideomycetes genomes: a test case for predicting lifestyles and emergence of pathogens.</title>
        <authorList>
            <person name="Haridas S."/>
            <person name="Albert R."/>
            <person name="Binder M."/>
            <person name="Bloem J."/>
            <person name="Labutti K."/>
            <person name="Salamov A."/>
            <person name="Andreopoulos B."/>
            <person name="Baker S."/>
            <person name="Barry K."/>
            <person name="Bills G."/>
            <person name="Bluhm B."/>
            <person name="Cannon C."/>
            <person name="Castanera R."/>
            <person name="Culley D."/>
            <person name="Daum C."/>
            <person name="Ezra D."/>
            <person name="Gonzalez J."/>
            <person name="Henrissat B."/>
            <person name="Kuo A."/>
            <person name="Liang C."/>
            <person name="Lipzen A."/>
            <person name="Lutzoni F."/>
            <person name="Magnuson J."/>
            <person name="Mondo S."/>
            <person name="Nolan M."/>
            <person name="Ohm R."/>
            <person name="Pangilinan J."/>
            <person name="Park H.-J."/>
            <person name="Ramirez L."/>
            <person name="Alfaro M."/>
            <person name="Sun H."/>
            <person name="Tritt A."/>
            <person name="Yoshinaga Y."/>
            <person name="Zwiers L.-H."/>
            <person name="Turgeon B."/>
            <person name="Goodwin S."/>
            <person name="Spatafora J."/>
            <person name="Crous P."/>
            <person name="Grigoriev I."/>
        </authorList>
    </citation>
    <scope>NUCLEOTIDE SEQUENCE</scope>
    <source>
        <strain evidence="3">CBS 113979</strain>
    </source>
</reference>
<feature type="transmembrane region" description="Helical" evidence="2">
    <location>
        <begin position="153"/>
        <end position="174"/>
    </location>
</feature>
<name>A0A6G1GU89_9PEZI</name>
<keyword evidence="2" id="KW-0812">Transmembrane</keyword>
<evidence type="ECO:0000313" key="3">
    <source>
        <dbReference type="EMBL" id="KAF1984521.1"/>
    </source>
</evidence>
<keyword evidence="2" id="KW-1133">Transmembrane helix</keyword>
<feature type="compositionally biased region" description="Low complexity" evidence="1">
    <location>
        <begin position="14"/>
        <end position="28"/>
    </location>
</feature>
<evidence type="ECO:0000313" key="4">
    <source>
        <dbReference type="Proteomes" id="UP000800041"/>
    </source>
</evidence>
<dbReference type="AlphaFoldDB" id="A0A6G1GU89"/>
<sequence length="196" mass="21160">MASFDEKTTTFGATVVPSSPRSNPTSNTHLTTDDLLASKEIHSTQISPISPPSMSPSPIPSRIGTPRLSTDAAANAQFPSSNMTTPVTTKTGANVYAHDIESQTQFARGSCDTRDKEECTMWPSMKDQQRKAKEAKRARGCIMCRHMTRKQRLVTQILLGLMLVGLAVGIGVGVSMKVRGGVWAGDHHTEPIPQTP</sequence>
<feature type="region of interest" description="Disordered" evidence="1">
    <location>
        <begin position="1"/>
        <end position="30"/>
    </location>
</feature>
<organism evidence="3 4">
    <name type="scientific">Aulographum hederae CBS 113979</name>
    <dbReference type="NCBI Taxonomy" id="1176131"/>
    <lineage>
        <taxon>Eukaryota</taxon>
        <taxon>Fungi</taxon>
        <taxon>Dikarya</taxon>
        <taxon>Ascomycota</taxon>
        <taxon>Pezizomycotina</taxon>
        <taxon>Dothideomycetes</taxon>
        <taxon>Pleosporomycetidae</taxon>
        <taxon>Aulographales</taxon>
        <taxon>Aulographaceae</taxon>
    </lineage>
</organism>
<accession>A0A6G1GU89</accession>
<keyword evidence="4" id="KW-1185">Reference proteome</keyword>
<dbReference type="Proteomes" id="UP000800041">
    <property type="component" value="Unassembled WGS sequence"/>
</dbReference>
<protein>
    <submittedName>
        <fullName evidence="3">Uncharacterized protein</fullName>
    </submittedName>
</protein>
<gene>
    <name evidence="3" type="ORF">K402DRAFT_137477</name>
</gene>
<keyword evidence="2" id="KW-0472">Membrane</keyword>
<dbReference type="EMBL" id="ML977167">
    <property type="protein sequence ID" value="KAF1984521.1"/>
    <property type="molecule type" value="Genomic_DNA"/>
</dbReference>
<proteinExistence type="predicted"/>
<evidence type="ECO:0000256" key="1">
    <source>
        <dbReference type="SAM" id="MobiDB-lite"/>
    </source>
</evidence>